<dbReference type="RefSeq" id="WP_145786690.1">
    <property type="nucleotide sequence ID" value="NZ_BAAABR010000066.1"/>
</dbReference>
<dbReference type="InterPro" id="IPR044927">
    <property type="entry name" value="Endonuclea_NS_2"/>
</dbReference>
<keyword evidence="5" id="KW-1185">Reference proteome</keyword>
<evidence type="ECO:0000259" key="3">
    <source>
        <dbReference type="Pfam" id="PF13930"/>
    </source>
</evidence>
<dbReference type="EMBL" id="VIVR01000001">
    <property type="protein sequence ID" value="TWE15316.1"/>
    <property type="molecule type" value="Genomic_DNA"/>
</dbReference>
<keyword evidence="1" id="KW-0175">Coiled coil</keyword>
<feature type="region of interest" description="Disordered" evidence="2">
    <location>
        <begin position="388"/>
        <end position="451"/>
    </location>
</feature>
<proteinExistence type="predicted"/>
<name>A0A561EI74_9ACTN</name>
<keyword evidence="4" id="KW-0540">Nuclease</keyword>
<evidence type="ECO:0000256" key="2">
    <source>
        <dbReference type="SAM" id="MobiDB-lite"/>
    </source>
</evidence>
<reference evidence="4 5" key="1">
    <citation type="submission" date="2019-06" db="EMBL/GenBank/DDBJ databases">
        <title>Sequencing the genomes of 1000 actinobacteria strains.</title>
        <authorList>
            <person name="Klenk H.-P."/>
        </authorList>
    </citation>
    <scope>NUCLEOTIDE SEQUENCE [LARGE SCALE GENOMIC DNA]</scope>
    <source>
        <strain evidence="4 5">DSM 41649</strain>
    </source>
</reference>
<protein>
    <submittedName>
        <fullName evidence="4">DNA/RNA non-specific endonuclease</fullName>
    </submittedName>
</protein>
<feature type="region of interest" description="Disordered" evidence="2">
    <location>
        <begin position="241"/>
        <end position="302"/>
    </location>
</feature>
<feature type="domain" description="Type VII secretion system protein EssD-like" evidence="3">
    <location>
        <begin position="450"/>
        <end position="570"/>
    </location>
</feature>
<evidence type="ECO:0000256" key="1">
    <source>
        <dbReference type="SAM" id="Coils"/>
    </source>
</evidence>
<sequence>MTAHPHKPAARFRRTVRRFVLLVLVAVLVPIVGAGARASATTGAMAVLAQSGTVAPLVPFGGIEAASAALAQEVEDFNRQEAEIAQQAKDVVAEAEEITKNAAALRNDTAAFNTKTAAVDQKTGSFNTRAAALSARIDAHNSKPNTFQLPAQAAAANAYEAEASELRAEQAQLQAEKSSLQNEQSQLDAERSKLSSRQSQLTAASKAQDAKAGALRSKEQQLESRGQQLLQQIAQAIQSLADNPPDPAATMNQGGDAAGPPQQTDQSASQGADTADSPSRQPQASALKAYAKQTGSTVDMRPGTAYLTPEAVRQLPAAQAAQLGSPSTTYDGLVRKPNGHYTALQVQAPEATAAPGPEVFKTALSRRGQVVAYKPGVKLIIDEFKPVPAAPNSSDPGPGTPPPPPAGKAACLANKPSPRRDSGGGWIVNTSQNVARRNKIADPTGPSGARAATAEACLTKNLGKGTDARGDITGWRDAQTQAPNGGLARCHLIANLFGGWGGTQDWANLVPCWQLGMNTKDVSMRQYEIMVKKAVDALPEGEAAAVYYVVTPVYRDASSTIPLGVNMSATVQLPNGASWPVFYTTSLLNVPYNNGPNLGN</sequence>
<dbReference type="InterPro" id="IPR044929">
    <property type="entry name" value="DNA/RNA_non-sp_Endonuclease_sf"/>
</dbReference>
<feature type="compositionally biased region" description="Polar residues" evidence="2">
    <location>
        <begin position="261"/>
        <end position="284"/>
    </location>
</feature>
<evidence type="ECO:0000313" key="5">
    <source>
        <dbReference type="Proteomes" id="UP000318416"/>
    </source>
</evidence>
<organism evidence="4 5">
    <name type="scientific">Kitasatospora atroaurantiaca</name>
    <dbReference type="NCBI Taxonomy" id="285545"/>
    <lineage>
        <taxon>Bacteria</taxon>
        <taxon>Bacillati</taxon>
        <taxon>Actinomycetota</taxon>
        <taxon>Actinomycetes</taxon>
        <taxon>Kitasatosporales</taxon>
        <taxon>Streptomycetaceae</taxon>
        <taxon>Kitasatospora</taxon>
    </lineage>
</organism>
<keyword evidence="4" id="KW-0378">Hydrolase</keyword>
<feature type="compositionally biased region" description="Polar residues" evidence="2">
    <location>
        <begin position="171"/>
        <end position="187"/>
    </location>
</feature>
<dbReference type="GO" id="GO:0004519">
    <property type="term" value="F:endonuclease activity"/>
    <property type="evidence" value="ECO:0007669"/>
    <property type="project" value="UniProtKB-KW"/>
</dbReference>
<dbReference type="Gene3D" id="3.40.570.10">
    <property type="entry name" value="Extracellular Endonuclease, subunit A"/>
    <property type="match status" value="1"/>
</dbReference>
<keyword evidence="4" id="KW-0255">Endonuclease</keyword>
<dbReference type="AlphaFoldDB" id="A0A561EI74"/>
<gene>
    <name evidence="4" type="ORF">FB465_0207</name>
</gene>
<dbReference type="OrthoDB" id="3658262at2"/>
<evidence type="ECO:0000313" key="4">
    <source>
        <dbReference type="EMBL" id="TWE15316.1"/>
    </source>
</evidence>
<dbReference type="Proteomes" id="UP000318416">
    <property type="component" value="Unassembled WGS sequence"/>
</dbReference>
<feature type="coiled-coil region" evidence="1">
    <location>
        <begin position="63"/>
        <end position="108"/>
    </location>
</feature>
<feature type="compositionally biased region" description="Low complexity" evidence="2">
    <location>
        <begin position="203"/>
        <end position="214"/>
    </location>
</feature>
<comment type="caution">
    <text evidence="4">The sequence shown here is derived from an EMBL/GenBank/DDBJ whole genome shotgun (WGS) entry which is preliminary data.</text>
</comment>
<feature type="region of interest" description="Disordered" evidence="2">
    <location>
        <begin position="169"/>
        <end position="227"/>
    </location>
</feature>
<accession>A0A561EI74</accession>
<dbReference type="Pfam" id="PF13930">
    <property type="entry name" value="Endonuclea_NS_2"/>
    <property type="match status" value="1"/>
</dbReference>